<organism evidence="2 3">
    <name type="scientific">Myotis davidii</name>
    <name type="common">David's myotis</name>
    <dbReference type="NCBI Taxonomy" id="225400"/>
    <lineage>
        <taxon>Eukaryota</taxon>
        <taxon>Metazoa</taxon>
        <taxon>Chordata</taxon>
        <taxon>Craniata</taxon>
        <taxon>Vertebrata</taxon>
        <taxon>Euteleostomi</taxon>
        <taxon>Mammalia</taxon>
        <taxon>Eutheria</taxon>
        <taxon>Laurasiatheria</taxon>
        <taxon>Chiroptera</taxon>
        <taxon>Yangochiroptera</taxon>
        <taxon>Vespertilionidae</taxon>
        <taxon>Myotis</taxon>
    </lineage>
</organism>
<gene>
    <name evidence="2" type="ORF">MDA_GLEAN10021740</name>
</gene>
<accession>L5MD21</accession>
<dbReference type="AlphaFoldDB" id="L5MD21"/>
<evidence type="ECO:0000256" key="1">
    <source>
        <dbReference type="SAM" id="MobiDB-lite"/>
    </source>
</evidence>
<name>L5MD21_MYODS</name>
<sequence length="170" mass="19054">MKITDKGKWNLFLRRSRPPWIQTAQPTPVQTVSVMQQAPLGQHQPPMKTAMQTGLTWRQCPQCTARARTQPSPLHLRATHAPASASQPTTRQSGDQLKHPELKWVKTRQGLREIYKCTSGHIAGDYQNLNANPEMSKFRNHPCSQLHWLSGAIKNKGSTNSNLSILDGSL</sequence>
<protein>
    <submittedName>
        <fullName evidence="2">Forkhead box protein K2</fullName>
    </submittedName>
</protein>
<evidence type="ECO:0000313" key="2">
    <source>
        <dbReference type="EMBL" id="ELK36489.1"/>
    </source>
</evidence>
<dbReference type="Proteomes" id="UP000010556">
    <property type="component" value="Unassembled WGS sequence"/>
</dbReference>
<keyword evidence="3" id="KW-1185">Reference proteome</keyword>
<evidence type="ECO:0000313" key="3">
    <source>
        <dbReference type="Proteomes" id="UP000010556"/>
    </source>
</evidence>
<reference evidence="3" key="1">
    <citation type="journal article" date="2013" name="Science">
        <title>Comparative analysis of bat genomes provides insight into the evolution of flight and immunity.</title>
        <authorList>
            <person name="Zhang G."/>
            <person name="Cowled C."/>
            <person name="Shi Z."/>
            <person name="Huang Z."/>
            <person name="Bishop-Lilly K.A."/>
            <person name="Fang X."/>
            <person name="Wynne J.W."/>
            <person name="Xiong Z."/>
            <person name="Baker M.L."/>
            <person name="Zhao W."/>
            <person name="Tachedjian M."/>
            <person name="Zhu Y."/>
            <person name="Zhou P."/>
            <person name="Jiang X."/>
            <person name="Ng J."/>
            <person name="Yang L."/>
            <person name="Wu L."/>
            <person name="Xiao J."/>
            <person name="Feng Y."/>
            <person name="Chen Y."/>
            <person name="Sun X."/>
            <person name="Zhang Y."/>
            <person name="Marsh G.A."/>
            <person name="Crameri G."/>
            <person name="Broder C.C."/>
            <person name="Frey K.G."/>
            <person name="Wang L.F."/>
            <person name="Wang J."/>
        </authorList>
    </citation>
    <scope>NUCLEOTIDE SEQUENCE [LARGE SCALE GENOMIC DNA]</scope>
</reference>
<proteinExistence type="predicted"/>
<dbReference type="EMBL" id="KB101591">
    <property type="protein sequence ID" value="ELK36489.1"/>
    <property type="molecule type" value="Genomic_DNA"/>
</dbReference>
<feature type="compositionally biased region" description="Polar residues" evidence="1">
    <location>
        <begin position="84"/>
        <end position="95"/>
    </location>
</feature>
<feature type="region of interest" description="Disordered" evidence="1">
    <location>
        <begin position="68"/>
        <end position="101"/>
    </location>
</feature>